<feature type="region of interest" description="Disordered" evidence="5">
    <location>
        <begin position="25"/>
        <end position="48"/>
    </location>
</feature>
<dbReference type="Gene3D" id="3.20.20.80">
    <property type="entry name" value="Glycosidases"/>
    <property type="match status" value="1"/>
</dbReference>
<evidence type="ECO:0000256" key="3">
    <source>
        <dbReference type="ARBA" id="ARBA00023295"/>
    </source>
</evidence>
<keyword evidence="2 4" id="KW-0378">Hydrolase</keyword>
<evidence type="ECO:0000256" key="6">
    <source>
        <dbReference type="SAM" id="SignalP"/>
    </source>
</evidence>
<dbReference type="PANTHER" id="PTHR31297">
    <property type="entry name" value="GLUCAN ENDO-1,6-BETA-GLUCOSIDASE B"/>
    <property type="match status" value="1"/>
</dbReference>
<dbReference type="GO" id="GO:0005576">
    <property type="term" value="C:extracellular region"/>
    <property type="evidence" value="ECO:0007669"/>
    <property type="project" value="TreeGrafter"/>
</dbReference>
<comment type="similarity">
    <text evidence="1 4">Belongs to the glycosyl hydrolase 5 (cellulase A) family.</text>
</comment>
<reference evidence="8" key="1">
    <citation type="submission" date="2023-03" db="EMBL/GenBank/DDBJ databases">
        <title>Massive genome expansion in bonnet fungi (Mycena s.s.) driven by repeated elements and novel gene families across ecological guilds.</title>
        <authorList>
            <consortium name="Lawrence Berkeley National Laboratory"/>
            <person name="Harder C.B."/>
            <person name="Miyauchi S."/>
            <person name="Viragh M."/>
            <person name="Kuo A."/>
            <person name="Thoen E."/>
            <person name="Andreopoulos B."/>
            <person name="Lu D."/>
            <person name="Skrede I."/>
            <person name="Drula E."/>
            <person name="Henrissat B."/>
            <person name="Morin E."/>
            <person name="Kohler A."/>
            <person name="Barry K."/>
            <person name="LaButti K."/>
            <person name="Morin E."/>
            <person name="Salamov A."/>
            <person name="Lipzen A."/>
            <person name="Mereny Z."/>
            <person name="Hegedus B."/>
            <person name="Baldrian P."/>
            <person name="Stursova M."/>
            <person name="Weitz H."/>
            <person name="Taylor A."/>
            <person name="Grigoriev I.V."/>
            <person name="Nagy L.G."/>
            <person name="Martin F."/>
            <person name="Kauserud H."/>
        </authorList>
    </citation>
    <scope>NUCLEOTIDE SEQUENCE</scope>
    <source>
        <strain evidence="8">CBHHK067</strain>
    </source>
</reference>
<dbReference type="GO" id="GO:0009986">
    <property type="term" value="C:cell surface"/>
    <property type="evidence" value="ECO:0007669"/>
    <property type="project" value="TreeGrafter"/>
</dbReference>
<dbReference type="InterPro" id="IPR001547">
    <property type="entry name" value="Glyco_hydro_5"/>
</dbReference>
<dbReference type="AlphaFoldDB" id="A0AAD7MCI4"/>
<keyword evidence="3 4" id="KW-0326">Glycosidase</keyword>
<dbReference type="InterPro" id="IPR050386">
    <property type="entry name" value="Glycosyl_hydrolase_5"/>
</dbReference>
<name>A0AAD7MCI4_MYCRO</name>
<evidence type="ECO:0000313" key="9">
    <source>
        <dbReference type="Proteomes" id="UP001221757"/>
    </source>
</evidence>
<evidence type="ECO:0000256" key="5">
    <source>
        <dbReference type="SAM" id="MobiDB-lite"/>
    </source>
</evidence>
<evidence type="ECO:0000313" key="8">
    <source>
        <dbReference type="EMBL" id="KAJ7710029.1"/>
    </source>
</evidence>
<keyword evidence="9" id="KW-1185">Reference proteome</keyword>
<feature type="signal peptide" evidence="6">
    <location>
        <begin position="1"/>
        <end position="22"/>
    </location>
</feature>
<keyword evidence="6" id="KW-0732">Signal</keyword>
<dbReference type="InterPro" id="IPR017853">
    <property type="entry name" value="GH"/>
</dbReference>
<feature type="chain" id="PRO_5042019437" evidence="6">
    <location>
        <begin position="23"/>
        <end position="552"/>
    </location>
</feature>
<organism evidence="8 9">
    <name type="scientific">Mycena rosella</name>
    <name type="common">Pink bonnet</name>
    <name type="synonym">Agaricus rosellus</name>
    <dbReference type="NCBI Taxonomy" id="1033263"/>
    <lineage>
        <taxon>Eukaryota</taxon>
        <taxon>Fungi</taxon>
        <taxon>Dikarya</taxon>
        <taxon>Basidiomycota</taxon>
        <taxon>Agaricomycotina</taxon>
        <taxon>Agaricomycetes</taxon>
        <taxon>Agaricomycetidae</taxon>
        <taxon>Agaricales</taxon>
        <taxon>Marasmiineae</taxon>
        <taxon>Mycenaceae</taxon>
        <taxon>Mycena</taxon>
    </lineage>
</organism>
<dbReference type="SUPFAM" id="SSF51445">
    <property type="entry name" value="(Trans)glycosidases"/>
    <property type="match status" value="1"/>
</dbReference>
<evidence type="ECO:0000259" key="7">
    <source>
        <dbReference type="Pfam" id="PF00150"/>
    </source>
</evidence>
<proteinExistence type="inferred from homology"/>
<evidence type="ECO:0000256" key="2">
    <source>
        <dbReference type="ARBA" id="ARBA00022801"/>
    </source>
</evidence>
<feature type="region of interest" description="Disordered" evidence="5">
    <location>
        <begin position="442"/>
        <end position="461"/>
    </location>
</feature>
<dbReference type="Pfam" id="PF00150">
    <property type="entry name" value="Cellulase"/>
    <property type="match status" value="1"/>
</dbReference>
<dbReference type="GO" id="GO:0009251">
    <property type="term" value="P:glucan catabolic process"/>
    <property type="evidence" value="ECO:0007669"/>
    <property type="project" value="TreeGrafter"/>
</dbReference>
<evidence type="ECO:0000256" key="1">
    <source>
        <dbReference type="ARBA" id="ARBA00005641"/>
    </source>
</evidence>
<protein>
    <submittedName>
        <fullName evidence="8">Glycoside hydrolase</fullName>
    </submittedName>
</protein>
<dbReference type="Proteomes" id="UP001221757">
    <property type="component" value="Unassembled WGS sequence"/>
</dbReference>
<gene>
    <name evidence="8" type="ORF">B0H17DRAFT_999680</name>
</gene>
<dbReference type="EMBL" id="JARKIE010000002">
    <property type="protein sequence ID" value="KAJ7710029.1"/>
    <property type="molecule type" value="Genomic_DNA"/>
</dbReference>
<evidence type="ECO:0000256" key="4">
    <source>
        <dbReference type="RuleBase" id="RU361153"/>
    </source>
</evidence>
<dbReference type="PANTHER" id="PTHR31297:SF43">
    <property type="entry name" value="GLUCAN 1,3-BETA-GLUCOSIDASE 3"/>
    <property type="match status" value="1"/>
</dbReference>
<accession>A0AAD7MCI4</accession>
<dbReference type="GO" id="GO:0046557">
    <property type="term" value="F:glucan endo-1,6-beta-glucosidase activity"/>
    <property type="evidence" value="ECO:0007669"/>
    <property type="project" value="TreeGrafter"/>
</dbReference>
<comment type="caution">
    <text evidence="8">The sequence shown here is derived from an EMBL/GenBank/DDBJ whole genome shotgun (WGS) entry which is preliminary data.</text>
</comment>
<feature type="domain" description="Glycoside hydrolase family 5" evidence="7">
    <location>
        <begin position="113"/>
        <end position="390"/>
    </location>
</feature>
<sequence>MLAWHPILVTIQFLVLLQASSATSNPRDARRDQTSNSCDPEVDTPLPDNPVELFAPFDRPTAHVFRYRTQRSVNLGGWFVHESWMTPSIFQCASGHKVSEFDIASGSNARTILENHWSTFISESDFSYLSSIGINTVRLPIGYWSLSNPEFYEGTPFSGFTDVYRNSWSFVVHAINMAATYNIGVLVDLHGAPGSQNGQPHSGISDRHVGLFNSPANVEKTLAVLTFLTRTLCNVTNVVGIQVLNEPQDNTELVDFYTRAIFTMRQVSTAAEAFPIYIHDGFDLMRFSHFIANRTDFVVQDHHSYFVFTPLDESKPASQHTKEIETSLSASLATASANQRGNLVIDEWSCALTPKSLSSEPDEAVARQDFCTAQMEVYSTTTAGWSFWAYKKEGCDTDPSWCFTTAVGTSLPSDFFVYTQSYNSPRSIGLLDPPPMSDVLSKPDASITPSTPATTPSRGRASIPFRHRLSTIYYRRSKRDTAEQQSSTKGYSDGFLTAGIFYEYDGSRLGFTGQYVEDSIQALGPDVIAPGTEGYYRAGFTRGLSDGEARLS</sequence>
<feature type="compositionally biased region" description="Low complexity" evidence="5">
    <location>
        <begin position="443"/>
        <end position="457"/>
    </location>
</feature>